<comment type="caution">
    <text evidence="3">The sequence shown here is derived from an EMBL/GenBank/DDBJ whole genome shotgun (WGS) entry which is preliminary data.</text>
</comment>
<dbReference type="InterPro" id="IPR023346">
    <property type="entry name" value="Lysozyme-like_dom_sf"/>
</dbReference>
<reference evidence="3 4" key="1">
    <citation type="submission" date="2018-05" db="EMBL/GenBank/DDBJ databases">
        <title>Comparative genomics of bacterial root endophytes of switchgrass collected from native prairies over two seasons.</title>
        <authorList>
            <person name="Tang Y."/>
        </authorList>
    </citation>
    <scope>NUCLEOTIDE SEQUENCE [LARGE SCALE GENOMIC DNA]</scope>
    <source>
        <strain evidence="3 4">NFIX32</strain>
    </source>
</reference>
<dbReference type="Gene3D" id="1.10.530.10">
    <property type="match status" value="1"/>
</dbReference>
<dbReference type="Proteomes" id="UP000247755">
    <property type="component" value="Unassembled WGS sequence"/>
</dbReference>
<dbReference type="CDD" id="cd00254">
    <property type="entry name" value="LT-like"/>
    <property type="match status" value="1"/>
</dbReference>
<dbReference type="PANTHER" id="PTHR37423">
    <property type="entry name" value="SOLUBLE LYTIC MUREIN TRANSGLYCOSYLASE-RELATED"/>
    <property type="match status" value="1"/>
</dbReference>
<gene>
    <name evidence="3" type="ORF">NA66_104322</name>
</gene>
<dbReference type="PANTHER" id="PTHR37423:SF2">
    <property type="entry name" value="MEMBRANE-BOUND LYTIC MUREIN TRANSGLYCOSYLASE C"/>
    <property type="match status" value="1"/>
</dbReference>
<comment type="similarity">
    <text evidence="1">Belongs to the transglycosylase Slt family.</text>
</comment>
<evidence type="ECO:0000259" key="2">
    <source>
        <dbReference type="Pfam" id="PF01464"/>
    </source>
</evidence>
<evidence type="ECO:0000313" key="3">
    <source>
        <dbReference type="EMBL" id="PXX22060.1"/>
    </source>
</evidence>
<dbReference type="InterPro" id="IPR008258">
    <property type="entry name" value="Transglycosylase_SLT_dom_1"/>
</dbReference>
<sequence>MAIIHVESHGNPQAISYRGAMGLMQIMPRTGAYYGARDLFDKQQNITAGARYLRALTIRHGGHTDLVIAAYNAGSGTIIKHGGRIPPYPETQRYVHKVASYRAAYCALPG</sequence>
<dbReference type="AlphaFoldDB" id="A0A318HZ95"/>
<name>A0A318HZ95_BURPY</name>
<dbReference type="GO" id="GO:0000270">
    <property type="term" value="P:peptidoglycan metabolic process"/>
    <property type="evidence" value="ECO:0007669"/>
    <property type="project" value="InterPro"/>
</dbReference>
<protein>
    <submittedName>
        <fullName evidence="3">Transglycosylase-like protein with SLT domain</fullName>
    </submittedName>
</protein>
<organism evidence="3 4">
    <name type="scientific">Burkholderia pyrrocinia</name>
    <name type="common">Pseudomonas pyrrocinia</name>
    <dbReference type="NCBI Taxonomy" id="60550"/>
    <lineage>
        <taxon>Bacteria</taxon>
        <taxon>Pseudomonadati</taxon>
        <taxon>Pseudomonadota</taxon>
        <taxon>Betaproteobacteria</taxon>
        <taxon>Burkholderiales</taxon>
        <taxon>Burkholderiaceae</taxon>
        <taxon>Burkholderia</taxon>
        <taxon>Burkholderia cepacia complex</taxon>
    </lineage>
</organism>
<dbReference type="GO" id="GO:0016020">
    <property type="term" value="C:membrane"/>
    <property type="evidence" value="ECO:0007669"/>
    <property type="project" value="InterPro"/>
</dbReference>
<dbReference type="GO" id="GO:0008933">
    <property type="term" value="F:peptidoglycan lytic transglycosylase activity"/>
    <property type="evidence" value="ECO:0007669"/>
    <property type="project" value="InterPro"/>
</dbReference>
<feature type="domain" description="Transglycosylase SLT" evidence="2">
    <location>
        <begin position="1"/>
        <end position="81"/>
    </location>
</feature>
<evidence type="ECO:0000313" key="4">
    <source>
        <dbReference type="Proteomes" id="UP000247755"/>
    </source>
</evidence>
<dbReference type="SUPFAM" id="SSF53955">
    <property type="entry name" value="Lysozyme-like"/>
    <property type="match status" value="1"/>
</dbReference>
<dbReference type="Pfam" id="PF01464">
    <property type="entry name" value="SLT"/>
    <property type="match status" value="1"/>
</dbReference>
<accession>A0A318HZ95</accession>
<dbReference type="PROSITE" id="PS00922">
    <property type="entry name" value="TRANSGLYCOSYLASE"/>
    <property type="match status" value="1"/>
</dbReference>
<evidence type="ECO:0000256" key="1">
    <source>
        <dbReference type="ARBA" id="ARBA00007734"/>
    </source>
</evidence>
<proteinExistence type="inferred from homology"/>
<dbReference type="EMBL" id="QJJY01000043">
    <property type="protein sequence ID" value="PXX22060.1"/>
    <property type="molecule type" value="Genomic_DNA"/>
</dbReference>
<dbReference type="InterPro" id="IPR000189">
    <property type="entry name" value="Transglyc_AS"/>
</dbReference>